<protein>
    <recommendedName>
        <fullName evidence="2">CMP/dCMP-type deaminase domain-containing protein</fullName>
    </recommendedName>
</protein>
<dbReference type="InterPro" id="IPR002125">
    <property type="entry name" value="CMP_dCMP_dom"/>
</dbReference>
<feature type="region of interest" description="Disordered" evidence="1">
    <location>
        <begin position="112"/>
        <end position="132"/>
    </location>
</feature>
<evidence type="ECO:0000313" key="4">
    <source>
        <dbReference type="Proteomes" id="UP001287356"/>
    </source>
</evidence>
<dbReference type="Pfam" id="PF00383">
    <property type="entry name" value="dCMP_cyt_deam_1"/>
    <property type="match status" value="1"/>
</dbReference>
<feature type="region of interest" description="Disordered" evidence="1">
    <location>
        <begin position="52"/>
        <end position="84"/>
    </location>
</feature>
<gene>
    <name evidence="3" type="ORF">B0T24DRAFT_586971</name>
</gene>
<feature type="compositionally biased region" description="Polar residues" evidence="1">
    <location>
        <begin position="62"/>
        <end position="84"/>
    </location>
</feature>
<name>A0AAE0NIS0_9PEZI</name>
<dbReference type="Proteomes" id="UP001287356">
    <property type="component" value="Unassembled WGS sequence"/>
</dbReference>
<keyword evidence="4" id="KW-1185">Reference proteome</keyword>
<evidence type="ECO:0000313" key="3">
    <source>
        <dbReference type="EMBL" id="KAK3382184.1"/>
    </source>
</evidence>
<dbReference type="AlphaFoldDB" id="A0AAE0NIS0"/>
<reference evidence="3" key="1">
    <citation type="journal article" date="2023" name="Mol. Phylogenet. Evol.">
        <title>Genome-scale phylogeny and comparative genomics of the fungal order Sordariales.</title>
        <authorList>
            <person name="Hensen N."/>
            <person name="Bonometti L."/>
            <person name="Westerberg I."/>
            <person name="Brannstrom I.O."/>
            <person name="Guillou S."/>
            <person name="Cros-Aarteil S."/>
            <person name="Calhoun S."/>
            <person name="Haridas S."/>
            <person name="Kuo A."/>
            <person name="Mondo S."/>
            <person name="Pangilinan J."/>
            <person name="Riley R."/>
            <person name="LaButti K."/>
            <person name="Andreopoulos B."/>
            <person name="Lipzen A."/>
            <person name="Chen C."/>
            <person name="Yan M."/>
            <person name="Daum C."/>
            <person name="Ng V."/>
            <person name="Clum A."/>
            <person name="Steindorff A."/>
            <person name="Ohm R.A."/>
            <person name="Martin F."/>
            <person name="Silar P."/>
            <person name="Natvig D.O."/>
            <person name="Lalanne C."/>
            <person name="Gautier V."/>
            <person name="Ament-Velasquez S.L."/>
            <person name="Kruys A."/>
            <person name="Hutchinson M.I."/>
            <person name="Powell A.J."/>
            <person name="Barry K."/>
            <person name="Miller A.N."/>
            <person name="Grigoriev I.V."/>
            <person name="Debuchy R."/>
            <person name="Gladieux P."/>
            <person name="Hiltunen Thoren M."/>
            <person name="Johannesson H."/>
        </authorList>
    </citation>
    <scope>NUCLEOTIDE SEQUENCE</scope>
    <source>
        <strain evidence="3">CBS 958.72</strain>
    </source>
</reference>
<feature type="domain" description="CMP/dCMP-type deaminase" evidence="2">
    <location>
        <begin position="4"/>
        <end position="102"/>
    </location>
</feature>
<dbReference type="Gene3D" id="3.40.140.10">
    <property type="entry name" value="Cytidine Deaminase, domain 2"/>
    <property type="match status" value="1"/>
</dbReference>
<feature type="region of interest" description="Disordered" evidence="1">
    <location>
        <begin position="227"/>
        <end position="259"/>
    </location>
</feature>
<sequence length="362" mass="38647">MKNNSYLNQCLEQAAHSPLRQRHGCVVVKGGKIIGRGFNDYRPGYDGRALNAGPNVARKPNSKISDPSSSDCPGISDSGSQQASTCLSMHAEMMAIDAALASSSAGAARSTSRIKQGLKLPGRHTKPQGLPRSVQAYVERVCLEALESDVQPGSGAPQADGWPQVTPRDYNVDMSANIKQPQDALRPRKHILVPTGHAKRASHTVLDRMKHPKLVGADIYVARLAHTKPQTPDPSSSPPDASPSADSCPPPAHSVASTSTAGSLHDELGFLTARAPLSGSPRNRLPPCPSAVDSRPCYRCVSYMHCAGIKRVFWTNGEGGWECAKVRDLVDMLDGSASEGRAGLGVFVTKHEVLKLRRMLGI</sequence>
<evidence type="ECO:0000256" key="1">
    <source>
        <dbReference type="SAM" id="MobiDB-lite"/>
    </source>
</evidence>
<feature type="compositionally biased region" description="Pro residues" evidence="1">
    <location>
        <begin position="231"/>
        <end position="241"/>
    </location>
</feature>
<proteinExistence type="predicted"/>
<accession>A0AAE0NIS0</accession>
<dbReference type="SUPFAM" id="SSF53927">
    <property type="entry name" value="Cytidine deaminase-like"/>
    <property type="match status" value="1"/>
</dbReference>
<comment type="caution">
    <text evidence="3">The sequence shown here is derived from an EMBL/GenBank/DDBJ whole genome shotgun (WGS) entry which is preliminary data.</text>
</comment>
<organism evidence="3 4">
    <name type="scientific">Lasiosphaeria ovina</name>
    <dbReference type="NCBI Taxonomy" id="92902"/>
    <lineage>
        <taxon>Eukaryota</taxon>
        <taxon>Fungi</taxon>
        <taxon>Dikarya</taxon>
        <taxon>Ascomycota</taxon>
        <taxon>Pezizomycotina</taxon>
        <taxon>Sordariomycetes</taxon>
        <taxon>Sordariomycetidae</taxon>
        <taxon>Sordariales</taxon>
        <taxon>Lasiosphaeriaceae</taxon>
        <taxon>Lasiosphaeria</taxon>
    </lineage>
</organism>
<dbReference type="EMBL" id="JAULSN010000001">
    <property type="protein sequence ID" value="KAK3382184.1"/>
    <property type="molecule type" value="Genomic_DNA"/>
</dbReference>
<dbReference type="GO" id="GO:0006139">
    <property type="term" value="P:nucleobase-containing compound metabolic process"/>
    <property type="evidence" value="ECO:0007669"/>
    <property type="project" value="UniProtKB-ARBA"/>
</dbReference>
<evidence type="ECO:0000259" key="2">
    <source>
        <dbReference type="Pfam" id="PF00383"/>
    </source>
</evidence>
<dbReference type="GO" id="GO:0003824">
    <property type="term" value="F:catalytic activity"/>
    <property type="evidence" value="ECO:0007669"/>
    <property type="project" value="InterPro"/>
</dbReference>
<dbReference type="InterPro" id="IPR016193">
    <property type="entry name" value="Cytidine_deaminase-like"/>
</dbReference>
<reference evidence="3" key="2">
    <citation type="submission" date="2023-06" db="EMBL/GenBank/DDBJ databases">
        <authorList>
            <consortium name="Lawrence Berkeley National Laboratory"/>
            <person name="Haridas S."/>
            <person name="Hensen N."/>
            <person name="Bonometti L."/>
            <person name="Westerberg I."/>
            <person name="Brannstrom I.O."/>
            <person name="Guillou S."/>
            <person name="Cros-Aarteil S."/>
            <person name="Calhoun S."/>
            <person name="Kuo A."/>
            <person name="Mondo S."/>
            <person name="Pangilinan J."/>
            <person name="Riley R."/>
            <person name="Labutti K."/>
            <person name="Andreopoulos B."/>
            <person name="Lipzen A."/>
            <person name="Chen C."/>
            <person name="Yanf M."/>
            <person name="Daum C."/>
            <person name="Ng V."/>
            <person name="Clum A."/>
            <person name="Steindorff A."/>
            <person name="Ohm R."/>
            <person name="Martin F."/>
            <person name="Silar P."/>
            <person name="Natvig D."/>
            <person name="Lalanne C."/>
            <person name="Gautier V."/>
            <person name="Ament-Velasquez S.L."/>
            <person name="Kruys A."/>
            <person name="Hutchinson M.I."/>
            <person name="Powell A.J."/>
            <person name="Barry K."/>
            <person name="Miller A.N."/>
            <person name="Grigoriev I.V."/>
            <person name="Debuchy R."/>
            <person name="Gladieux P."/>
            <person name="Thoren M.H."/>
            <person name="Johannesson H."/>
        </authorList>
    </citation>
    <scope>NUCLEOTIDE SEQUENCE</scope>
    <source>
        <strain evidence="3">CBS 958.72</strain>
    </source>
</reference>